<dbReference type="Pfam" id="PF00005">
    <property type="entry name" value="ABC_tran"/>
    <property type="match status" value="2"/>
</dbReference>
<feature type="domain" description="ABC transporter" evidence="12">
    <location>
        <begin position="1137"/>
        <end position="1386"/>
    </location>
</feature>
<dbReference type="FunFam" id="1.20.1560.10:FF:000061">
    <property type="entry name" value="ATP-binding cassette transporter YOR1"/>
    <property type="match status" value="1"/>
</dbReference>
<keyword evidence="8" id="KW-0843">Virulence</keyword>
<feature type="domain" description="ABC transmembrane type-1" evidence="13">
    <location>
        <begin position="184"/>
        <end position="471"/>
    </location>
</feature>
<dbReference type="CDD" id="cd18606">
    <property type="entry name" value="ABC_6TM_YOR1_D2_like"/>
    <property type="match status" value="1"/>
</dbReference>
<dbReference type="Pfam" id="PF00664">
    <property type="entry name" value="ABC_membrane"/>
    <property type="match status" value="2"/>
</dbReference>
<feature type="transmembrane region" description="Helical" evidence="11">
    <location>
        <begin position="67"/>
        <end position="89"/>
    </location>
</feature>
<dbReference type="InterPro" id="IPR036640">
    <property type="entry name" value="ABC1_TM_sf"/>
</dbReference>
<feature type="region of interest" description="Disordered" evidence="10">
    <location>
        <begin position="767"/>
        <end position="798"/>
    </location>
</feature>
<dbReference type="PROSITE" id="PS50893">
    <property type="entry name" value="ABC_TRANSPORTER_2"/>
    <property type="match status" value="2"/>
</dbReference>
<dbReference type="InterPro" id="IPR003593">
    <property type="entry name" value="AAA+_ATPase"/>
</dbReference>
<feature type="compositionally biased region" description="Basic and acidic residues" evidence="10">
    <location>
        <begin position="767"/>
        <end position="784"/>
    </location>
</feature>
<dbReference type="Gene3D" id="1.20.1560.10">
    <property type="entry name" value="ABC transporter type 1, transmembrane domain"/>
    <property type="match status" value="2"/>
</dbReference>
<evidence type="ECO:0000256" key="1">
    <source>
        <dbReference type="ARBA" id="ARBA00004141"/>
    </source>
</evidence>
<dbReference type="GO" id="GO:0016887">
    <property type="term" value="F:ATP hydrolysis activity"/>
    <property type="evidence" value="ECO:0007669"/>
    <property type="project" value="InterPro"/>
</dbReference>
<feature type="region of interest" description="Disordered" evidence="10">
    <location>
        <begin position="509"/>
        <end position="543"/>
    </location>
</feature>
<dbReference type="GO" id="GO:0016020">
    <property type="term" value="C:membrane"/>
    <property type="evidence" value="ECO:0007669"/>
    <property type="project" value="UniProtKB-SubCell"/>
</dbReference>
<comment type="similarity">
    <text evidence="2">Belongs to the ABC transporter superfamily. ABCC family. Conjugate transporter (TC 3.A.1.208) subfamily.</text>
</comment>
<dbReference type="Proteomes" id="UP000714275">
    <property type="component" value="Unassembled WGS sequence"/>
</dbReference>
<evidence type="ECO:0000313" key="15">
    <source>
        <dbReference type="Proteomes" id="UP000714275"/>
    </source>
</evidence>
<feature type="transmembrane region" description="Helical" evidence="11">
    <location>
        <begin position="944"/>
        <end position="972"/>
    </location>
</feature>
<dbReference type="FunFam" id="3.40.50.300:FF:000997">
    <property type="entry name" value="Multidrug resistance-associated protein 1"/>
    <property type="match status" value="1"/>
</dbReference>
<feature type="compositionally biased region" description="Basic and acidic residues" evidence="10">
    <location>
        <begin position="1"/>
        <end position="11"/>
    </location>
</feature>
<feature type="domain" description="ABC transmembrane type-1" evidence="13">
    <location>
        <begin position="824"/>
        <end position="1099"/>
    </location>
</feature>
<gene>
    <name evidence="14" type="ORF">EV702DRAFT_1071754</name>
</gene>
<feature type="transmembrane region" description="Helical" evidence="11">
    <location>
        <begin position="412"/>
        <end position="431"/>
    </location>
</feature>
<keyword evidence="9 11" id="KW-0472">Membrane</keyword>
<proteinExistence type="inferred from homology"/>
<evidence type="ECO:0000256" key="2">
    <source>
        <dbReference type="ARBA" id="ARBA00009726"/>
    </source>
</evidence>
<evidence type="ECO:0000256" key="5">
    <source>
        <dbReference type="ARBA" id="ARBA00022741"/>
    </source>
</evidence>
<feature type="domain" description="ABC transporter" evidence="12">
    <location>
        <begin position="539"/>
        <end position="759"/>
    </location>
</feature>
<dbReference type="EMBL" id="JABBWD010000005">
    <property type="protein sequence ID" value="KAG1781565.1"/>
    <property type="molecule type" value="Genomic_DNA"/>
</dbReference>
<evidence type="ECO:0000256" key="3">
    <source>
        <dbReference type="ARBA" id="ARBA00022448"/>
    </source>
</evidence>
<accession>A0A9P7A4G4</accession>
<dbReference type="PROSITE" id="PS00211">
    <property type="entry name" value="ABC_TRANSPORTER_1"/>
    <property type="match status" value="1"/>
</dbReference>
<dbReference type="OrthoDB" id="6500128at2759"/>
<organism evidence="14 15">
    <name type="scientific">Suillus placidus</name>
    <dbReference type="NCBI Taxonomy" id="48579"/>
    <lineage>
        <taxon>Eukaryota</taxon>
        <taxon>Fungi</taxon>
        <taxon>Dikarya</taxon>
        <taxon>Basidiomycota</taxon>
        <taxon>Agaricomycotina</taxon>
        <taxon>Agaricomycetes</taxon>
        <taxon>Agaricomycetidae</taxon>
        <taxon>Boletales</taxon>
        <taxon>Suillineae</taxon>
        <taxon>Suillaceae</taxon>
        <taxon>Suillus</taxon>
    </lineage>
</organism>
<evidence type="ECO:0000313" key="14">
    <source>
        <dbReference type="EMBL" id="KAG1781565.1"/>
    </source>
</evidence>
<keyword evidence="3" id="KW-0813">Transport</keyword>
<evidence type="ECO:0000259" key="12">
    <source>
        <dbReference type="PROSITE" id="PS50893"/>
    </source>
</evidence>
<evidence type="ECO:0000256" key="6">
    <source>
        <dbReference type="ARBA" id="ARBA00022840"/>
    </source>
</evidence>
<dbReference type="GO" id="GO:0005524">
    <property type="term" value="F:ATP binding"/>
    <property type="evidence" value="ECO:0007669"/>
    <property type="project" value="UniProtKB-KW"/>
</dbReference>
<dbReference type="CDD" id="cd18597">
    <property type="entry name" value="ABC_6TM_YOR1_D1_like"/>
    <property type="match status" value="1"/>
</dbReference>
<dbReference type="InterPro" id="IPR011527">
    <property type="entry name" value="ABC1_TM_dom"/>
</dbReference>
<feature type="transmembrane region" description="Helical" evidence="11">
    <location>
        <begin position="437"/>
        <end position="455"/>
    </location>
</feature>
<evidence type="ECO:0000256" key="10">
    <source>
        <dbReference type="SAM" id="MobiDB-lite"/>
    </source>
</evidence>
<name>A0A9P7A4G4_9AGAM</name>
<keyword evidence="5" id="KW-0547">Nucleotide-binding</keyword>
<feature type="compositionally biased region" description="Polar residues" evidence="10">
    <location>
        <begin position="22"/>
        <end position="32"/>
    </location>
</feature>
<evidence type="ECO:0000256" key="8">
    <source>
        <dbReference type="ARBA" id="ARBA00023026"/>
    </source>
</evidence>
<keyword evidence="6" id="KW-0067">ATP-binding</keyword>
<dbReference type="CDD" id="cd03250">
    <property type="entry name" value="ABCC_MRP_domain1"/>
    <property type="match status" value="1"/>
</dbReference>
<protein>
    <submittedName>
        <fullName evidence="14">ABC transporter</fullName>
    </submittedName>
</protein>
<dbReference type="InterPro" id="IPR050173">
    <property type="entry name" value="ABC_transporter_C-like"/>
</dbReference>
<dbReference type="CDD" id="cd03244">
    <property type="entry name" value="ABCC_MRP_domain2"/>
    <property type="match status" value="1"/>
</dbReference>
<feature type="region of interest" description="Disordered" evidence="10">
    <location>
        <begin position="1"/>
        <end position="32"/>
    </location>
</feature>
<dbReference type="GO" id="GO:0140359">
    <property type="term" value="F:ABC-type transporter activity"/>
    <property type="evidence" value="ECO:0007669"/>
    <property type="project" value="InterPro"/>
</dbReference>
<dbReference type="FunFam" id="1.20.1560.10:FF:000010">
    <property type="entry name" value="Multidrug resistance-associated ABC transporter"/>
    <property type="match status" value="1"/>
</dbReference>
<evidence type="ECO:0000256" key="4">
    <source>
        <dbReference type="ARBA" id="ARBA00022692"/>
    </source>
</evidence>
<reference evidence="14" key="1">
    <citation type="journal article" date="2020" name="New Phytol.">
        <title>Comparative genomics reveals dynamic genome evolution in host specialist ectomycorrhizal fungi.</title>
        <authorList>
            <person name="Lofgren L.A."/>
            <person name="Nguyen N.H."/>
            <person name="Vilgalys R."/>
            <person name="Ruytinx J."/>
            <person name="Liao H.L."/>
            <person name="Branco S."/>
            <person name="Kuo A."/>
            <person name="LaButti K."/>
            <person name="Lipzen A."/>
            <person name="Andreopoulos W."/>
            <person name="Pangilinan J."/>
            <person name="Riley R."/>
            <person name="Hundley H."/>
            <person name="Na H."/>
            <person name="Barry K."/>
            <person name="Grigoriev I.V."/>
            <person name="Stajich J.E."/>
            <person name="Kennedy P.G."/>
        </authorList>
    </citation>
    <scope>NUCLEOTIDE SEQUENCE</scope>
    <source>
        <strain evidence="14">DOB743</strain>
    </source>
</reference>
<feature type="transmembrane region" description="Helical" evidence="11">
    <location>
        <begin position="820"/>
        <end position="843"/>
    </location>
</feature>
<feature type="transmembrane region" description="Helical" evidence="11">
    <location>
        <begin position="855"/>
        <end position="888"/>
    </location>
</feature>
<keyword evidence="4 11" id="KW-0812">Transmembrane</keyword>
<dbReference type="PANTHER" id="PTHR24223:SF456">
    <property type="entry name" value="MULTIDRUG RESISTANCE-ASSOCIATED PROTEIN LETHAL(2)03659"/>
    <property type="match status" value="1"/>
</dbReference>
<keyword evidence="7 11" id="KW-1133">Transmembrane helix</keyword>
<sequence>MAPSERVKFQDVELDTPEKAQVSESESMSDNGRTTQSFISRLFLFGRNGSPPPPKKSFHDADLIPEATAGFVSLLWFTWITPLLSLGYARPLESSDLYRLQEERGALPVADAILISFKTRQKKAAEYNERLTKGEIGPGLKGLWWSIRGVRAEREKQWREKDGKRKASLIFAMNDSIFWWFWSAGVLKVIGDTAQITSPLVVKAIINFVTASYTNHLTGKSTPPIGEGIGLAFGLLALQLISSWCNNHFFYRSMTSGVLLRGGLITAIYSRSLRLTAGARVNLSNGELVNHISTDVSRIDFCLGYFHMSWTALIQLTICLVLLLINLGPSALAGFALLIVATPVQTYAIKRLFSLRMKSMAWTDKRSKILQEVLSGMRVIKFFSWEVPFLKRISEYRQNETAYIRTLLIMRAAMNAIAISLPSLASVLAFVTYSLTGHSLTAANIFTSLTLFNLARMPLMFLPLSLSSIADASTACGRLLAVFEAETLDETLAINCDLNAAVRAEGASFTWDSPPPRPEDPKKKGKGSKMGMNTGKRKLPSTPLPAPADGNIFKVTGIDLEIPRGQLVAIVGAVGTGKTSFLQGLIGEMRRTSGKVEFGGSVGYCAQIAWIQNTTIRENICFGRPFEEERYWKAVRDACLEPDLEMLPNYDLTEVGEKGISLSGGQKQRINICRAIYCDTDIQIFDDPLSALDAHVGKAVFQNVLKKNADKTRILVTHALHFLPEVDYIYTLVDGRIAERGTYTGLMANDGAFSKFVSEFGSKEDSTKKEEKAAEGAEIEDKKIQRGSAGKAMMQEEERNTGAIKREVYREYLAAAHGPVLLPLLLLSVILMQCSSVMSSYWLVYWQEDKWHQPAGFYTGIYAALGVSQALTMFMMGGVFALLTYYASIQLHRRSIQRVMYAPMSFFETTPLGRIMNRFAKDIDTVDNLIGDSLRMLTATASQIIGAIILISIILPYFLIAAFFISICYYYAALFYRASARELKRLDALLRSSLYSHFSESLSGLTTIRAYGELDRFRSENIQLMDIENRAYWLTVVNQRWLGIRLDFLGSLLTLAVALLTVGIRFSISPGQTGVTLSYIVMVQQSFGWMVRQVAEVENDMNSVERVVHYAKEVEQEAAHEVEGSPAPADWPSRGEIVMKEVVMRYRPELPPVLKGLSMSLSPGEKIGVVGRTGAGKSSIMTAIYRMVELASGSISIDGVDISTVGLAQLRKGLSIIPQDAFLFSGTLRTNLDPFGLHDDAKLYDAMKRAYLVESNSDLPSTSASPPAEGQSAPRFSLDSSIDSEGNNLSIGQRSLVSLARALVNDTKILILDEATASVDYETDSKIQHTIANEFKERTILCIAHRLRTIIGYDRICVMDAGTIAEFDTPTNLFAMPDSIFRGMCERSSIILDDILSASKHAA</sequence>
<feature type="transmembrane region" description="Helical" evidence="11">
    <location>
        <begin position="331"/>
        <end position="349"/>
    </location>
</feature>
<dbReference type="SUPFAM" id="SSF52540">
    <property type="entry name" value="P-loop containing nucleoside triphosphate hydrolases"/>
    <property type="match status" value="2"/>
</dbReference>
<dbReference type="SMART" id="SM00382">
    <property type="entry name" value="AAA"/>
    <property type="match status" value="2"/>
</dbReference>
<comment type="caution">
    <text evidence="14">The sequence shown here is derived from an EMBL/GenBank/DDBJ whole genome shotgun (WGS) entry which is preliminary data.</text>
</comment>
<evidence type="ECO:0000259" key="13">
    <source>
        <dbReference type="PROSITE" id="PS50929"/>
    </source>
</evidence>
<dbReference type="FunFam" id="3.40.50.300:FF:000565">
    <property type="entry name" value="ABC bile acid transporter"/>
    <property type="match status" value="1"/>
</dbReference>
<dbReference type="InterPro" id="IPR017871">
    <property type="entry name" value="ABC_transporter-like_CS"/>
</dbReference>
<dbReference type="PANTHER" id="PTHR24223">
    <property type="entry name" value="ATP-BINDING CASSETTE SUB-FAMILY C"/>
    <property type="match status" value="1"/>
</dbReference>
<evidence type="ECO:0000256" key="7">
    <source>
        <dbReference type="ARBA" id="ARBA00022989"/>
    </source>
</evidence>
<feature type="transmembrane region" description="Helical" evidence="11">
    <location>
        <begin position="305"/>
        <end position="325"/>
    </location>
</feature>
<dbReference type="InterPro" id="IPR027417">
    <property type="entry name" value="P-loop_NTPase"/>
</dbReference>
<comment type="subcellular location">
    <subcellularLocation>
        <location evidence="1">Membrane</location>
        <topology evidence="1">Multi-pass membrane protein</topology>
    </subcellularLocation>
</comment>
<dbReference type="PROSITE" id="PS50929">
    <property type="entry name" value="ABC_TM1F"/>
    <property type="match status" value="2"/>
</dbReference>
<dbReference type="InterPro" id="IPR003439">
    <property type="entry name" value="ABC_transporter-like_ATP-bd"/>
</dbReference>
<evidence type="ECO:0000256" key="9">
    <source>
        <dbReference type="ARBA" id="ARBA00023136"/>
    </source>
</evidence>
<evidence type="ECO:0000256" key="11">
    <source>
        <dbReference type="SAM" id="Phobius"/>
    </source>
</evidence>
<keyword evidence="15" id="KW-1185">Reference proteome</keyword>
<dbReference type="Gene3D" id="3.40.50.300">
    <property type="entry name" value="P-loop containing nucleotide triphosphate hydrolases"/>
    <property type="match status" value="2"/>
</dbReference>
<feature type="region of interest" description="Disordered" evidence="10">
    <location>
        <begin position="1258"/>
        <end position="1277"/>
    </location>
</feature>
<dbReference type="SUPFAM" id="SSF90123">
    <property type="entry name" value="ABC transporter transmembrane region"/>
    <property type="match status" value="2"/>
</dbReference>